<organism evidence="3 4">
    <name type="scientific">Paenibacillus agaridevorans</name>
    <dbReference type="NCBI Taxonomy" id="171404"/>
    <lineage>
        <taxon>Bacteria</taxon>
        <taxon>Bacillati</taxon>
        <taxon>Bacillota</taxon>
        <taxon>Bacilli</taxon>
        <taxon>Bacillales</taxon>
        <taxon>Paenibacillaceae</taxon>
        <taxon>Paenibacillus</taxon>
    </lineage>
</organism>
<accession>A0A2R5ERK7</accession>
<proteinExistence type="predicted"/>
<reference evidence="3 4" key="1">
    <citation type="submission" date="2017-08" db="EMBL/GenBank/DDBJ databases">
        <title>Substantial Increase in Enzyme Production by Combined Drug-Resistance Mutations in Paenibacillus agaridevorans.</title>
        <authorList>
            <person name="Tanaka Y."/>
            <person name="Funane K."/>
            <person name="Hosaka T."/>
            <person name="Shiwa Y."/>
            <person name="Fujita N."/>
            <person name="Miyazaki T."/>
            <person name="Yoshikawa H."/>
            <person name="Murakami K."/>
            <person name="Kasahara K."/>
            <person name="Inaoka T."/>
            <person name="Hiraga Y."/>
            <person name="Ochi K."/>
        </authorList>
    </citation>
    <scope>NUCLEOTIDE SEQUENCE [LARGE SCALE GENOMIC DNA]</scope>
    <source>
        <strain evidence="3 4">T-3040</strain>
    </source>
</reference>
<gene>
    <name evidence="3" type="ORF">PAT3040_03970</name>
</gene>
<keyword evidence="4" id="KW-1185">Reference proteome</keyword>
<dbReference type="InterPro" id="IPR025668">
    <property type="entry name" value="Tnp_DDE_dom"/>
</dbReference>
<dbReference type="PANTHER" id="PTHR33408:SF2">
    <property type="entry name" value="TRANSPOSASE DDE DOMAIN-CONTAINING PROTEIN"/>
    <property type="match status" value="1"/>
</dbReference>
<sequence>MTMAVAFKQFEQLTFADIEVYSVLPEHPIWSKVEELVDFSFADRICAHLYSSRGPKPYAPSIKFKLHVIQRYYNLSDREMEERVIGDLFIKRFLGVPVSFMGFDHSTIGLDRDRLGSALFDACHHHILAQAKQKGLWGDNKDVWIVDSFVTQGNAVYRSSYRLIKHAFVRVLNHLKRSYRQLFDRAHTELDLRPLTAKLPPDATPEDLAVAFSQLVLMAYELLHWFEKDSIRDLFWTWSYPERRLVSLEHQAILFQILMENAYPEDPNDPHVPYKKIERKKRLKDRVGSAVDPEKRNGAKSKTVQFFGDKVQVVISETNGIVLNAEPIAGNEPDGERLQELVSAVMKEHNAKPEYVLGDSAYGYGAHRKALTKEGMQLVAPLKSVGVNAKGLMSSDLFHYDLETESVTCPQGQVTTQAHDMRGELGKQYIFAKSQCKNCPVRTECTTSKKTGRTIFISDYYAEFKQAEVFNATDEGKTLLQKRANIERKCNEMKNHNGLGRTRLRSREKRRIDTKIVAAVTNLKQIVKHAQGSLTLSFQRKRGSGQLRAFSG</sequence>
<feature type="domain" description="Transposase DDE" evidence="2">
    <location>
        <begin position="408"/>
        <end position="526"/>
    </location>
</feature>
<evidence type="ECO:0000313" key="4">
    <source>
        <dbReference type="Proteomes" id="UP000245202"/>
    </source>
</evidence>
<evidence type="ECO:0000313" key="3">
    <source>
        <dbReference type="EMBL" id="GBG09326.1"/>
    </source>
</evidence>
<evidence type="ECO:0008006" key="5">
    <source>
        <dbReference type="Google" id="ProtNLM"/>
    </source>
</evidence>
<evidence type="ECO:0000259" key="1">
    <source>
        <dbReference type="Pfam" id="PF05598"/>
    </source>
</evidence>
<comment type="caution">
    <text evidence="3">The sequence shown here is derived from an EMBL/GenBank/DDBJ whole genome shotgun (WGS) entry which is preliminary data.</text>
</comment>
<protein>
    <recommendedName>
        <fullName evidence="5">Transposase</fullName>
    </recommendedName>
</protein>
<dbReference type="InterPro" id="IPR008490">
    <property type="entry name" value="Transposase_InsH_N"/>
</dbReference>
<feature type="domain" description="Transposase InsH N-terminal" evidence="1">
    <location>
        <begin position="23"/>
        <end position="110"/>
    </location>
</feature>
<dbReference type="Proteomes" id="UP000245202">
    <property type="component" value="Unassembled WGS sequence"/>
</dbReference>
<name>A0A2R5ERK7_9BACL</name>
<dbReference type="EMBL" id="BDQX01000218">
    <property type="protein sequence ID" value="GBG09326.1"/>
    <property type="molecule type" value="Genomic_DNA"/>
</dbReference>
<dbReference type="AlphaFoldDB" id="A0A2R5ERK7"/>
<dbReference type="Pfam" id="PF05598">
    <property type="entry name" value="DUF772"/>
    <property type="match status" value="1"/>
</dbReference>
<dbReference type="Pfam" id="PF13751">
    <property type="entry name" value="DDE_Tnp_1_6"/>
    <property type="match status" value="1"/>
</dbReference>
<dbReference type="PANTHER" id="PTHR33408">
    <property type="entry name" value="TRANSPOSASE"/>
    <property type="match status" value="1"/>
</dbReference>
<evidence type="ECO:0000259" key="2">
    <source>
        <dbReference type="Pfam" id="PF13751"/>
    </source>
</evidence>